<reference evidence="8" key="1">
    <citation type="journal article" date="2023" name="Science">
        <title>Elucidation of the pathway for biosynthesis of saponin adjuvants from the soapbark tree.</title>
        <authorList>
            <person name="Reed J."/>
            <person name="Orme A."/>
            <person name="El-Demerdash A."/>
            <person name="Owen C."/>
            <person name="Martin L.B.B."/>
            <person name="Misra R.C."/>
            <person name="Kikuchi S."/>
            <person name="Rejzek M."/>
            <person name="Martin A.C."/>
            <person name="Harkess A."/>
            <person name="Leebens-Mack J."/>
            <person name="Louveau T."/>
            <person name="Stephenson M.J."/>
            <person name="Osbourn A."/>
        </authorList>
    </citation>
    <scope>NUCLEOTIDE SEQUENCE</scope>
    <source>
        <strain evidence="8">S10</strain>
    </source>
</reference>
<evidence type="ECO:0000256" key="1">
    <source>
        <dbReference type="ARBA" id="ARBA00005928"/>
    </source>
</evidence>
<evidence type="ECO:0000259" key="7">
    <source>
        <dbReference type="Pfam" id="PF07993"/>
    </source>
</evidence>
<dbReference type="SUPFAM" id="SSF51735">
    <property type="entry name" value="NAD(P)-binding Rossmann-fold domains"/>
    <property type="match status" value="1"/>
</dbReference>
<evidence type="ECO:0000256" key="2">
    <source>
        <dbReference type="ARBA" id="ARBA00022516"/>
    </source>
</evidence>
<dbReference type="GO" id="GO:0080019">
    <property type="term" value="F:alcohol-forming very long-chain fatty acyl-CoA reductase activity"/>
    <property type="evidence" value="ECO:0007669"/>
    <property type="project" value="InterPro"/>
</dbReference>
<dbReference type="InterPro" id="IPR033640">
    <property type="entry name" value="FAR_C"/>
</dbReference>
<keyword evidence="5" id="KW-0175">Coiled coil</keyword>
<organism evidence="8 9">
    <name type="scientific">Quillaja saponaria</name>
    <name type="common">Soap bark tree</name>
    <dbReference type="NCBI Taxonomy" id="32244"/>
    <lineage>
        <taxon>Eukaryota</taxon>
        <taxon>Viridiplantae</taxon>
        <taxon>Streptophyta</taxon>
        <taxon>Embryophyta</taxon>
        <taxon>Tracheophyta</taxon>
        <taxon>Spermatophyta</taxon>
        <taxon>Magnoliopsida</taxon>
        <taxon>eudicotyledons</taxon>
        <taxon>Gunneridae</taxon>
        <taxon>Pentapetalae</taxon>
        <taxon>rosids</taxon>
        <taxon>fabids</taxon>
        <taxon>Fabales</taxon>
        <taxon>Quillajaceae</taxon>
        <taxon>Quillaja</taxon>
    </lineage>
</organism>
<dbReference type="EMBL" id="JARAOO010000012">
    <property type="protein sequence ID" value="KAJ7947969.1"/>
    <property type="molecule type" value="Genomic_DNA"/>
</dbReference>
<gene>
    <name evidence="8" type="ORF">O6P43_028508</name>
</gene>
<dbReference type="PANTHER" id="PTHR11011">
    <property type="entry name" value="MALE STERILITY PROTEIN 2-RELATED"/>
    <property type="match status" value="1"/>
</dbReference>
<comment type="similarity">
    <text evidence="1 4">Belongs to the fatty acyl-CoA reductase family.</text>
</comment>
<feature type="domain" description="Thioester reductase (TE)" evidence="7">
    <location>
        <begin position="36"/>
        <end position="334"/>
    </location>
</feature>
<evidence type="ECO:0000256" key="3">
    <source>
        <dbReference type="ARBA" id="ARBA00023098"/>
    </source>
</evidence>
<dbReference type="GO" id="GO:0010345">
    <property type="term" value="P:suberin biosynthetic process"/>
    <property type="evidence" value="ECO:0007669"/>
    <property type="project" value="TreeGrafter"/>
</dbReference>
<evidence type="ECO:0000313" key="8">
    <source>
        <dbReference type="EMBL" id="KAJ7947969.1"/>
    </source>
</evidence>
<sequence length="467" mass="53233">MVLASAVASAVPHFLAKKMELASAVPHFLKEKTILITGASGFIAKVFVEKVLRVEPNVKKLYLLIRAPNNDSATQRLHNEVIGKDLFRVLRDKWGANFGSFISKKVIAIAGDISCENLGLRDDHLRREMMEEIDYIINTAATTTFDERYDIAMAINSMGAIHVSNFAKKCCKIKLLVHVSTAYVCGEIEKEEQVVLEKPFEMGETLKGITSKLDIEVENKLLKEKIDQLQSHNADEEAIKNAMKDFGTERAKLHGWPNTYVFTKAMGEMLFVQELKNNVPLIVIRPTMVTSTFKQPFPGWIEGLRTLDTLIAAYAKGRLNCFLGHPSTILDVKPWINEFGKPVIVIKKVTTLTSMAKFRRYMMIRYVLPLKVLNLASRILGKHYKDVYKDNKRKLKTVFRVVELYRPYALFKGIFNDSNTKNLEKNYSKLGMDDDDEFNFDPKSIDWKDYMMNAHVSGLMKYVIKVS</sequence>
<comment type="caution">
    <text evidence="8">The sequence shown here is derived from an EMBL/GenBank/DDBJ whole genome shotgun (WGS) entry which is preliminary data.</text>
</comment>
<accession>A0AAD7PAR4</accession>
<dbReference type="Pfam" id="PF07993">
    <property type="entry name" value="NAD_binding_4"/>
    <property type="match status" value="1"/>
</dbReference>
<evidence type="ECO:0000313" key="9">
    <source>
        <dbReference type="Proteomes" id="UP001163823"/>
    </source>
</evidence>
<dbReference type="InterPro" id="IPR026055">
    <property type="entry name" value="FAR"/>
</dbReference>
<evidence type="ECO:0000256" key="4">
    <source>
        <dbReference type="RuleBase" id="RU363097"/>
    </source>
</evidence>
<dbReference type="Pfam" id="PF03015">
    <property type="entry name" value="Sterile"/>
    <property type="match status" value="1"/>
</dbReference>
<keyword evidence="3 4" id="KW-0443">Lipid metabolism</keyword>
<keyword evidence="2 4" id="KW-0444">Lipid biosynthesis</keyword>
<keyword evidence="9" id="KW-1185">Reference proteome</keyword>
<dbReference type="AlphaFoldDB" id="A0AAD7PAR4"/>
<dbReference type="InterPro" id="IPR036291">
    <property type="entry name" value="NAD(P)-bd_dom_sf"/>
</dbReference>
<dbReference type="CDD" id="cd05236">
    <property type="entry name" value="FAR-N_SDR_e"/>
    <property type="match status" value="1"/>
</dbReference>
<dbReference type="PANTHER" id="PTHR11011:SF84">
    <property type="entry name" value="ACYL-COA REDUCTASE-LIKE PROTEIN, PUTATIVE-RELATED"/>
    <property type="match status" value="1"/>
</dbReference>
<evidence type="ECO:0000259" key="6">
    <source>
        <dbReference type="Pfam" id="PF03015"/>
    </source>
</evidence>
<dbReference type="InterPro" id="IPR013120">
    <property type="entry name" value="FAR_NAD-bd"/>
</dbReference>
<dbReference type="Gene3D" id="3.40.50.720">
    <property type="entry name" value="NAD(P)-binding Rossmann-like Domain"/>
    <property type="match status" value="1"/>
</dbReference>
<proteinExistence type="inferred from homology"/>
<dbReference type="GO" id="GO:0102965">
    <property type="term" value="F:alcohol-forming long-chain fatty acyl-CoA reductase activity"/>
    <property type="evidence" value="ECO:0007669"/>
    <property type="project" value="UniProtKB-EC"/>
</dbReference>
<dbReference type="EC" id="1.2.1.84" evidence="4"/>
<name>A0AAD7PAR4_QUISA</name>
<feature type="coiled-coil region" evidence="5">
    <location>
        <begin position="212"/>
        <end position="239"/>
    </location>
</feature>
<comment type="function">
    <text evidence="4">Catalyzes the reduction of fatty acyl-CoA to fatty alcohols.</text>
</comment>
<dbReference type="Proteomes" id="UP001163823">
    <property type="component" value="Chromosome 12"/>
</dbReference>
<dbReference type="GO" id="GO:0035336">
    <property type="term" value="P:long-chain fatty-acyl-CoA metabolic process"/>
    <property type="evidence" value="ECO:0007669"/>
    <property type="project" value="TreeGrafter"/>
</dbReference>
<evidence type="ECO:0000256" key="5">
    <source>
        <dbReference type="SAM" id="Coils"/>
    </source>
</evidence>
<keyword evidence="4" id="KW-0560">Oxidoreductase</keyword>
<feature type="domain" description="Fatty acyl-CoA reductase C-terminal" evidence="6">
    <location>
        <begin position="366"/>
        <end position="465"/>
    </location>
</feature>
<protein>
    <recommendedName>
        <fullName evidence="4">Fatty acyl-CoA reductase</fullName>
        <ecNumber evidence="4">1.2.1.84</ecNumber>
    </recommendedName>
</protein>
<comment type="catalytic activity">
    <reaction evidence="4">
        <text>a long-chain fatty acyl-CoA + 2 NADPH + 2 H(+) = a long-chain primary fatty alcohol + 2 NADP(+) + CoA</text>
        <dbReference type="Rhea" id="RHEA:52716"/>
        <dbReference type="ChEBI" id="CHEBI:15378"/>
        <dbReference type="ChEBI" id="CHEBI:57287"/>
        <dbReference type="ChEBI" id="CHEBI:57783"/>
        <dbReference type="ChEBI" id="CHEBI:58349"/>
        <dbReference type="ChEBI" id="CHEBI:77396"/>
        <dbReference type="ChEBI" id="CHEBI:83139"/>
        <dbReference type="EC" id="1.2.1.84"/>
    </reaction>
</comment>
<dbReference type="CDD" id="cd09071">
    <property type="entry name" value="FAR_C"/>
    <property type="match status" value="1"/>
</dbReference>
<keyword evidence="4" id="KW-0521">NADP</keyword>